<sequence length="96" mass="10949">MGFGDQIAVVAFLCWFNEEIVEYFFGIPLEKKFPDMDRWWLRYVALGLGFMWSWLSLANVIAWANTPEVLGRVLTGILVGSGSQILHKGLEKLRGK</sequence>
<name>X0X1V4_9ZZZZ</name>
<comment type="caution">
    <text evidence="2">The sequence shown here is derived from an EMBL/GenBank/DDBJ whole genome shotgun (WGS) entry which is preliminary data.</text>
</comment>
<dbReference type="EMBL" id="BARS01047158">
    <property type="protein sequence ID" value="GAG36995.1"/>
    <property type="molecule type" value="Genomic_DNA"/>
</dbReference>
<proteinExistence type="predicted"/>
<keyword evidence="1" id="KW-1133">Transmembrane helix</keyword>
<feature type="transmembrane region" description="Helical" evidence="1">
    <location>
        <begin position="40"/>
        <end position="63"/>
    </location>
</feature>
<protein>
    <submittedName>
        <fullName evidence="2">Uncharacterized protein</fullName>
    </submittedName>
</protein>
<dbReference type="AlphaFoldDB" id="X0X1V4"/>
<gene>
    <name evidence="2" type="ORF">S01H1_70876</name>
</gene>
<accession>X0X1V4</accession>
<keyword evidence="1" id="KW-0812">Transmembrane</keyword>
<reference evidence="2" key="1">
    <citation type="journal article" date="2014" name="Front. Microbiol.">
        <title>High frequency of phylogenetically diverse reductive dehalogenase-homologous genes in deep subseafloor sedimentary metagenomes.</title>
        <authorList>
            <person name="Kawai M."/>
            <person name="Futagami T."/>
            <person name="Toyoda A."/>
            <person name="Takaki Y."/>
            <person name="Nishi S."/>
            <person name="Hori S."/>
            <person name="Arai W."/>
            <person name="Tsubouchi T."/>
            <person name="Morono Y."/>
            <person name="Uchiyama I."/>
            <person name="Ito T."/>
            <person name="Fujiyama A."/>
            <person name="Inagaki F."/>
            <person name="Takami H."/>
        </authorList>
    </citation>
    <scope>NUCLEOTIDE SEQUENCE</scope>
    <source>
        <strain evidence="2">Expedition CK06-06</strain>
    </source>
</reference>
<keyword evidence="1" id="KW-0472">Membrane</keyword>
<evidence type="ECO:0000256" key="1">
    <source>
        <dbReference type="SAM" id="Phobius"/>
    </source>
</evidence>
<organism evidence="2">
    <name type="scientific">marine sediment metagenome</name>
    <dbReference type="NCBI Taxonomy" id="412755"/>
    <lineage>
        <taxon>unclassified sequences</taxon>
        <taxon>metagenomes</taxon>
        <taxon>ecological metagenomes</taxon>
    </lineage>
</organism>
<evidence type="ECO:0000313" key="2">
    <source>
        <dbReference type="EMBL" id="GAG36995.1"/>
    </source>
</evidence>